<dbReference type="AlphaFoldDB" id="A0A434A4C5"/>
<dbReference type="Proteomes" id="UP000288102">
    <property type="component" value="Unassembled WGS sequence"/>
</dbReference>
<feature type="signal peptide" evidence="1">
    <location>
        <begin position="1"/>
        <end position="22"/>
    </location>
</feature>
<organism evidence="3 4">
    <name type="scientific">Flavobacterium cupreum</name>
    <dbReference type="NCBI Taxonomy" id="2133766"/>
    <lineage>
        <taxon>Bacteria</taxon>
        <taxon>Pseudomonadati</taxon>
        <taxon>Bacteroidota</taxon>
        <taxon>Flavobacteriia</taxon>
        <taxon>Flavobacteriales</taxon>
        <taxon>Flavobacteriaceae</taxon>
        <taxon>Flavobacterium</taxon>
    </lineage>
</organism>
<dbReference type="PANTHER" id="PTHR34406:SF1">
    <property type="entry name" value="PROTEIN YCEI"/>
    <property type="match status" value="1"/>
</dbReference>
<dbReference type="RefSeq" id="WP_127339517.1">
    <property type="nucleotide sequence ID" value="NZ_QWDM01000011.1"/>
</dbReference>
<dbReference type="PANTHER" id="PTHR34406">
    <property type="entry name" value="PROTEIN YCEI"/>
    <property type="match status" value="1"/>
</dbReference>
<dbReference type="SMART" id="SM00867">
    <property type="entry name" value="YceI"/>
    <property type="match status" value="1"/>
</dbReference>
<comment type="caution">
    <text evidence="3">The sequence shown here is derived from an EMBL/GenBank/DDBJ whole genome shotgun (WGS) entry which is preliminary data.</text>
</comment>
<reference evidence="4" key="1">
    <citation type="journal article" date="2019" name="Syst. Appl. Microbiol.">
        <title>Flavobacterium circumlabens sp. nov. and Flavobacterium cupreum sp. nov., two psychrotrophic species isolated from Antarctic environmental samples.</title>
        <authorList>
            <person name="Kralova S."/>
            <person name="Busse H.-J."/>
            <person name="Svec P."/>
            <person name="Maslanova I."/>
            <person name="Stankova E."/>
            <person name="Bartak M."/>
            <person name="Sedlacek I."/>
        </authorList>
    </citation>
    <scope>NUCLEOTIDE SEQUENCE [LARGE SCALE GENOMIC DNA]</scope>
    <source>
        <strain evidence="4">CCM 8825</strain>
    </source>
</reference>
<keyword evidence="4" id="KW-1185">Reference proteome</keyword>
<dbReference type="Pfam" id="PF04264">
    <property type="entry name" value="YceI"/>
    <property type="match status" value="1"/>
</dbReference>
<name>A0A434A4C5_9FLAO</name>
<dbReference type="OrthoDB" id="951410at2"/>
<feature type="chain" id="PRO_5019447177" evidence="1">
    <location>
        <begin position="23"/>
        <end position="188"/>
    </location>
</feature>
<dbReference type="EMBL" id="QWDM01000011">
    <property type="protein sequence ID" value="RUT69192.1"/>
    <property type="molecule type" value="Genomic_DNA"/>
</dbReference>
<dbReference type="SUPFAM" id="SSF101874">
    <property type="entry name" value="YceI-like"/>
    <property type="match status" value="1"/>
</dbReference>
<keyword evidence="1" id="KW-0732">Signal</keyword>
<evidence type="ECO:0000313" key="4">
    <source>
        <dbReference type="Proteomes" id="UP000288102"/>
    </source>
</evidence>
<sequence>MKNLKTIAIALFVAVASVSVNAQTKKIDVKASTIKWVGKKVTGEHSGTVNFKDGALVFKAKKLVGGSFTVDMTSLTATDLTGEYQGKLNGHLKADDFFGTDKFPTAKLVFKTIGAKTTDVYTVTADLTIKGITKPVTFDIAVAGNTATTAFKVDRTKYDIKYNSGNFFENLGDKTINDDFELAVALKF</sequence>
<feature type="domain" description="Lipid/polyisoprenoid-binding YceI-like" evidence="2">
    <location>
        <begin position="24"/>
        <end position="187"/>
    </location>
</feature>
<dbReference type="Gene3D" id="2.40.128.110">
    <property type="entry name" value="Lipid/polyisoprenoid-binding, YceI-like"/>
    <property type="match status" value="1"/>
</dbReference>
<dbReference type="InterPro" id="IPR007372">
    <property type="entry name" value="Lipid/polyisoprenoid-bd_YceI"/>
</dbReference>
<evidence type="ECO:0000256" key="1">
    <source>
        <dbReference type="SAM" id="SignalP"/>
    </source>
</evidence>
<proteinExistence type="predicted"/>
<accession>A0A434A4C5</accession>
<protein>
    <submittedName>
        <fullName evidence="3">YceI family protein</fullName>
    </submittedName>
</protein>
<gene>
    <name evidence="3" type="ORF">D0817_16920</name>
</gene>
<evidence type="ECO:0000313" key="3">
    <source>
        <dbReference type="EMBL" id="RUT69192.1"/>
    </source>
</evidence>
<dbReference type="InterPro" id="IPR036761">
    <property type="entry name" value="TTHA0802/YceI-like_sf"/>
</dbReference>
<evidence type="ECO:0000259" key="2">
    <source>
        <dbReference type="SMART" id="SM00867"/>
    </source>
</evidence>